<comment type="caution">
    <text evidence="1">The sequence shown here is derived from an EMBL/GenBank/DDBJ whole genome shotgun (WGS) entry which is preliminary data.</text>
</comment>
<evidence type="ECO:0000313" key="1">
    <source>
        <dbReference type="EMBL" id="NGX89444.1"/>
    </source>
</evidence>
<dbReference type="AlphaFoldDB" id="A0A6M2BAD5"/>
<accession>A0A6M2BAD5</accession>
<name>A0A6M2BAD5_9GAMM</name>
<reference evidence="1 2" key="1">
    <citation type="submission" date="2020-01" db="EMBL/GenBank/DDBJ databases">
        <authorList>
            <person name="Lee S.D."/>
        </authorList>
    </citation>
    <scope>NUCLEOTIDE SEQUENCE [LARGE SCALE GENOMIC DNA]</scope>
    <source>
        <strain evidence="1 2">Lac-M11</strain>
    </source>
</reference>
<organism evidence="1 2">
    <name type="scientific">Rahnella contaminans</name>
    <dbReference type="NCBI Taxonomy" id="2703882"/>
    <lineage>
        <taxon>Bacteria</taxon>
        <taxon>Pseudomonadati</taxon>
        <taxon>Pseudomonadota</taxon>
        <taxon>Gammaproteobacteria</taxon>
        <taxon>Enterobacterales</taxon>
        <taxon>Yersiniaceae</taxon>
        <taxon>Rahnella</taxon>
    </lineage>
</organism>
<reference evidence="1 2" key="2">
    <citation type="submission" date="2020-03" db="EMBL/GenBank/DDBJ databases">
        <title>Rahnella aceri sp. nov., isoated from traditional Jeju Makgeolli.</title>
        <authorList>
            <person name="Kim I.S."/>
            <person name="Jeon D."/>
        </authorList>
    </citation>
    <scope>NUCLEOTIDE SEQUENCE [LARGE SCALE GENOMIC DNA]</scope>
    <source>
        <strain evidence="1 2">Lac-M11</strain>
    </source>
</reference>
<dbReference type="Proteomes" id="UP000476696">
    <property type="component" value="Unassembled WGS sequence"/>
</dbReference>
<keyword evidence="2" id="KW-1185">Reference proteome</keyword>
<sequence>MKFLPATTLRAAKSCPPPVAIWQMLLTHLLSA</sequence>
<evidence type="ECO:0000313" key="2">
    <source>
        <dbReference type="Proteomes" id="UP000476696"/>
    </source>
</evidence>
<protein>
    <submittedName>
        <fullName evidence="1">Uncharacterized protein</fullName>
    </submittedName>
</protein>
<dbReference type="InterPro" id="IPR009610">
    <property type="entry name" value="CbtA_toxin"/>
</dbReference>
<dbReference type="Pfam" id="PF06755">
    <property type="entry name" value="CbtA_toxin"/>
    <property type="match status" value="1"/>
</dbReference>
<proteinExistence type="predicted"/>
<dbReference type="EMBL" id="JAADJS010000005">
    <property type="protein sequence ID" value="NGX89444.1"/>
    <property type="molecule type" value="Genomic_DNA"/>
</dbReference>
<gene>
    <name evidence="1" type="ORF">GW579_20380</name>
</gene>